<dbReference type="InterPro" id="IPR027417">
    <property type="entry name" value="P-loop_NTPase"/>
</dbReference>
<evidence type="ECO:0000313" key="16">
    <source>
        <dbReference type="EMBL" id="KAE9122626.1"/>
    </source>
</evidence>
<dbReference type="Proteomes" id="UP000437068">
    <property type="component" value="Unassembled WGS sequence"/>
</dbReference>
<feature type="transmembrane region" description="Helical" evidence="10">
    <location>
        <begin position="1481"/>
        <end position="1504"/>
    </location>
</feature>
<evidence type="ECO:0000256" key="7">
    <source>
        <dbReference type="ARBA" id="ARBA00022840"/>
    </source>
</evidence>
<evidence type="ECO:0000256" key="4">
    <source>
        <dbReference type="ARBA" id="ARBA00022692"/>
    </source>
</evidence>
<reference evidence="21 22" key="1">
    <citation type="submission" date="2018-08" db="EMBL/GenBank/DDBJ databases">
        <title>Genomic investigation of the strawberry pathogen Phytophthora fragariae indicates pathogenicity is determined by transcriptional variation in three key races.</title>
        <authorList>
            <person name="Adams T.M."/>
            <person name="Armitage A.D."/>
            <person name="Sobczyk M.K."/>
            <person name="Bates H.J."/>
            <person name="Dunwell J.M."/>
            <person name="Nellist C.F."/>
            <person name="Harrison R.J."/>
        </authorList>
    </citation>
    <scope>NUCLEOTIDE SEQUENCE [LARGE SCALE GENOMIC DNA]</scope>
    <source>
        <strain evidence="20 23">A4</strain>
        <strain evidence="19 24">BC-1</strain>
        <strain evidence="18 28">BC-23</strain>
        <strain evidence="17 22">NOV-27</strain>
        <strain evidence="16 25">NOV-5</strain>
        <strain evidence="14 26">NOV-71</strain>
        <strain evidence="12 21">NOV-9</strain>
        <strain evidence="15 29">ONT-3</strain>
        <strain evidence="13 27">SCRP245</strain>
    </source>
</reference>
<dbReference type="EMBL" id="QXGB01001231">
    <property type="protein sequence ID" value="KAE9194496.1"/>
    <property type="molecule type" value="Genomic_DNA"/>
</dbReference>
<evidence type="ECO:0000256" key="3">
    <source>
        <dbReference type="ARBA" id="ARBA00022448"/>
    </source>
</evidence>
<dbReference type="InterPro" id="IPR003439">
    <property type="entry name" value="ABC_transporter-like_ATP-bd"/>
</dbReference>
<evidence type="ECO:0000256" key="8">
    <source>
        <dbReference type="ARBA" id="ARBA00022989"/>
    </source>
</evidence>
<dbReference type="EMBL" id="QXFW01001344">
    <property type="protein sequence ID" value="KAE8992275.1"/>
    <property type="molecule type" value="Genomic_DNA"/>
</dbReference>
<comment type="similarity">
    <text evidence="2">Belongs to the ABC transporter superfamily. ABCA family.</text>
</comment>
<dbReference type="PANTHER" id="PTHR19229">
    <property type="entry name" value="ATP-BINDING CASSETTE TRANSPORTER SUBFAMILY A ABCA"/>
    <property type="match status" value="1"/>
</dbReference>
<feature type="transmembrane region" description="Helical" evidence="10">
    <location>
        <begin position="580"/>
        <end position="597"/>
    </location>
</feature>
<evidence type="ECO:0000313" key="27">
    <source>
        <dbReference type="Proteomes" id="UP000460718"/>
    </source>
</evidence>
<dbReference type="GO" id="GO:0140359">
    <property type="term" value="F:ABC-type transporter activity"/>
    <property type="evidence" value="ECO:0007669"/>
    <property type="project" value="InterPro"/>
</dbReference>
<evidence type="ECO:0000256" key="10">
    <source>
        <dbReference type="SAM" id="Phobius"/>
    </source>
</evidence>
<comment type="caution">
    <text evidence="12">The sequence shown here is derived from an EMBL/GenBank/DDBJ whole genome shotgun (WGS) entry which is preliminary data.</text>
</comment>
<dbReference type="GO" id="GO:0005319">
    <property type="term" value="F:lipid transporter activity"/>
    <property type="evidence" value="ECO:0007669"/>
    <property type="project" value="TreeGrafter"/>
</dbReference>
<evidence type="ECO:0000313" key="21">
    <source>
        <dbReference type="Proteomes" id="UP000429523"/>
    </source>
</evidence>
<feature type="transmembrane region" description="Helical" evidence="10">
    <location>
        <begin position="29"/>
        <end position="48"/>
    </location>
</feature>
<evidence type="ECO:0000256" key="6">
    <source>
        <dbReference type="ARBA" id="ARBA00022741"/>
    </source>
</evidence>
<proteinExistence type="inferred from homology"/>
<dbReference type="EMBL" id="QXFZ01001337">
    <property type="protein sequence ID" value="KAE9092364.1"/>
    <property type="molecule type" value="Genomic_DNA"/>
</dbReference>
<feature type="transmembrane region" description="Helical" evidence="10">
    <location>
        <begin position="1561"/>
        <end position="1581"/>
    </location>
</feature>
<dbReference type="EMBL" id="QXGA01001311">
    <property type="protein sequence ID" value="KAE9122626.1"/>
    <property type="molecule type" value="Genomic_DNA"/>
</dbReference>
<dbReference type="Proteomes" id="UP000460718">
    <property type="component" value="Unassembled WGS sequence"/>
</dbReference>
<dbReference type="FunFam" id="3.40.50.300:FF:000335">
    <property type="entry name" value="ATP binding cassette subfamily A member 5"/>
    <property type="match status" value="1"/>
</dbReference>
<dbReference type="SUPFAM" id="SSF52540">
    <property type="entry name" value="P-loop containing nucleoside triphosphate hydrolases"/>
    <property type="match status" value="2"/>
</dbReference>
<dbReference type="Pfam" id="PF00005">
    <property type="entry name" value="ABC_tran"/>
    <property type="match status" value="2"/>
</dbReference>
<dbReference type="GO" id="GO:0016020">
    <property type="term" value="C:membrane"/>
    <property type="evidence" value="ECO:0007669"/>
    <property type="project" value="UniProtKB-SubCell"/>
</dbReference>
<feature type="transmembrane region" description="Helical" evidence="10">
    <location>
        <begin position="548"/>
        <end position="568"/>
    </location>
</feature>
<evidence type="ECO:0000256" key="5">
    <source>
        <dbReference type="ARBA" id="ARBA00022737"/>
    </source>
</evidence>
<feature type="domain" description="ABC transporter" evidence="11">
    <location>
        <begin position="1655"/>
        <end position="1888"/>
    </location>
</feature>
<dbReference type="GO" id="GO:0005524">
    <property type="term" value="F:ATP binding"/>
    <property type="evidence" value="ECO:0007669"/>
    <property type="project" value="UniProtKB-KW"/>
</dbReference>
<feature type="transmembrane region" description="Helical" evidence="10">
    <location>
        <begin position="1447"/>
        <end position="1469"/>
    </location>
</feature>
<dbReference type="EMBL" id="QXGD01001413">
    <property type="protein sequence ID" value="KAE9206669.1"/>
    <property type="molecule type" value="Genomic_DNA"/>
</dbReference>
<dbReference type="SMART" id="SM00382">
    <property type="entry name" value="AAA"/>
    <property type="match status" value="2"/>
</dbReference>
<dbReference type="Proteomes" id="UP000440732">
    <property type="component" value="Unassembled WGS sequence"/>
</dbReference>
<accession>A0A6A3E9Z3</accession>
<name>A0A6A3E9Z3_9STRA</name>
<keyword evidence="7" id="KW-0067">ATP-binding</keyword>
<evidence type="ECO:0000313" key="17">
    <source>
        <dbReference type="EMBL" id="KAE9194496.1"/>
    </source>
</evidence>
<evidence type="ECO:0000313" key="26">
    <source>
        <dbReference type="Proteomes" id="UP000441208"/>
    </source>
</evidence>
<dbReference type="CDD" id="cd03263">
    <property type="entry name" value="ABC_subfamily_A"/>
    <property type="match status" value="2"/>
</dbReference>
<feature type="transmembrane region" description="Helical" evidence="10">
    <location>
        <begin position="1400"/>
        <end position="1427"/>
    </location>
</feature>
<feature type="transmembrane region" description="Helical" evidence="10">
    <location>
        <begin position="1516"/>
        <end position="1540"/>
    </location>
</feature>
<dbReference type="PROSITE" id="PS50893">
    <property type="entry name" value="ABC_TRANSPORTER_2"/>
    <property type="match status" value="2"/>
</dbReference>
<dbReference type="EMBL" id="QXGE01001239">
    <property type="protein sequence ID" value="KAE9295561.1"/>
    <property type="molecule type" value="Genomic_DNA"/>
</dbReference>
<evidence type="ECO:0000313" key="14">
    <source>
        <dbReference type="EMBL" id="KAE9092364.1"/>
    </source>
</evidence>
<dbReference type="Proteomes" id="UP000429523">
    <property type="component" value="Unassembled WGS sequence"/>
</dbReference>
<dbReference type="Proteomes" id="UP000440367">
    <property type="component" value="Unassembled WGS sequence"/>
</dbReference>
<organism evidence="12 21">
    <name type="scientific">Phytophthora fragariae</name>
    <dbReference type="NCBI Taxonomy" id="53985"/>
    <lineage>
        <taxon>Eukaryota</taxon>
        <taxon>Sar</taxon>
        <taxon>Stramenopiles</taxon>
        <taxon>Oomycota</taxon>
        <taxon>Peronosporomycetes</taxon>
        <taxon>Peronosporales</taxon>
        <taxon>Peronosporaceae</taxon>
        <taxon>Phytophthora</taxon>
    </lineage>
</organism>
<dbReference type="EMBL" id="QXGC01001386">
    <property type="protein sequence ID" value="KAE9204053.1"/>
    <property type="molecule type" value="Genomic_DNA"/>
</dbReference>
<dbReference type="Proteomes" id="UP000488956">
    <property type="component" value="Unassembled WGS sequence"/>
</dbReference>
<evidence type="ECO:0000313" key="18">
    <source>
        <dbReference type="EMBL" id="KAE9204053.1"/>
    </source>
</evidence>
<dbReference type="OrthoDB" id="10255969at2759"/>
<evidence type="ECO:0000313" key="25">
    <source>
        <dbReference type="Proteomes" id="UP000440732"/>
    </source>
</evidence>
<evidence type="ECO:0000259" key="11">
    <source>
        <dbReference type="PROSITE" id="PS50893"/>
    </source>
</evidence>
<evidence type="ECO:0000313" key="15">
    <source>
        <dbReference type="EMBL" id="KAE9093688.1"/>
    </source>
</evidence>
<keyword evidence="9 10" id="KW-0472">Membrane</keyword>
<evidence type="ECO:0000313" key="12">
    <source>
        <dbReference type="EMBL" id="KAE8930502.1"/>
    </source>
</evidence>
<evidence type="ECO:0000256" key="9">
    <source>
        <dbReference type="ARBA" id="ARBA00023136"/>
    </source>
</evidence>
<dbReference type="EMBL" id="QXGF01001371">
    <property type="protein sequence ID" value="KAE8930502.1"/>
    <property type="molecule type" value="Genomic_DNA"/>
</dbReference>
<dbReference type="InterPro" id="IPR003593">
    <property type="entry name" value="AAA+_ATPase"/>
</dbReference>
<protein>
    <submittedName>
        <fullName evidence="12">ABC transporter A family member 1</fullName>
    </submittedName>
</protein>
<dbReference type="Proteomes" id="UP000476176">
    <property type="component" value="Unassembled WGS sequence"/>
</dbReference>
<dbReference type="InterPro" id="IPR017871">
    <property type="entry name" value="ABC_transporter-like_CS"/>
</dbReference>
<keyword evidence="22" id="KW-1185">Reference proteome</keyword>
<dbReference type="PROSITE" id="PS00211">
    <property type="entry name" value="ABC_TRANSPORTER_1"/>
    <property type="match status" value="2"/>
</dbReference>
<evidence type="ECO:0000313" key="24">
    <source>
        <dbReference type="Proteomes" id="UP000440367"/>
    </source>
</evidence>
<feature type="transmembrane region" description="Helical" evidence="10">
    <location>
        <begin position="1354"/>
        <end position="1379"/>
    </location>
</feature>
<evidence type="ECO:0000313" key="20">
    <source>
        <dbReference type="EMBL" id="KAE9295561.1"/>
    </source>
</evidence>
<keyword evidence="8 10" id="KW-1133">Transmembrane helix</keyword>
<gene>
    <name evidence="20" type="ORF">PF001_g17271</name>
    <name evidence="19" type="ORF">PF002_g19933</name>
    <name evidence="18" type="ORF">PF004_g17954</name>
    <name evidence="17" type="ORF">PF005_g17664</name>
    <name evidence="16" type="ORF">PF006_g17600</name>
    <name evidence="14" type="ORF">PF007_g18537</name>
    <name evidence="12" type="ORF">PF009_g19405</name>
    <name evidence="15" type="ORF">PF010_g17388</name>
    <name evidence="13" type="ORF">PF011_g17605</name>
</gene>
<keyword evidence="6" id="KW-0547">Nucleotide-binding</keyword>
<dbReference type="Pfam" id="PF12698">
    <property type="entry name" value="ABC2_membrane_3"/>
    <property type="match status" value="2"/>
</dbReference>
<evidence type="ECO:0000313" key="29">
    <source>
        <dbReference type="Proteomes" id="UP000488956"/>
    </source>
</evidence>
<dbReference type="Proteomes" id="UP000433483">
    <property type="component" value="Unassembled WGS sequence"/>
</dbReference>
<dbReference type="GO" id="GO:0016887">
    <property type="term" value="F:ATP hydrolysis activity"/>
    <property type="evidence" value="ECO:0007669"/>
    <property type="project" value="InterPro"/>
</dbReference>
<keyword evidence="3" id="KW-0813">Transport</keyword>
<evidence type="ECO:0000313" key="13">
    <source>
        <dbReference type="EMBL" id="KAE8992275.1"/>
    </source>
</evidence>
<evidence type="ECO:0000256" key="2">
    <source>
        <dbReference type="ARBA" id="ARBA00008869"/>
    </source>
</evidence>
<comment type="subcellular location">
    <subcellularLocation>
        <location evidence="1">Membrane</location>
        <topology evidence="1">Multi-pass membrane protein</topology>
    </subcellularLocation>
</comment>
<evidence type="ECO:0000313" key="19">
    <source>
        <dbReference type="EMBL" id="KAE9206669.1"/>
    </source>
</evidence>
<feature type="transmembrane region" description="Helical" evidence="10">
    <location>
        <begin position="471"/>
        <end position="493"/>
    </location>
</feature>
<dbReference type="InterPro" id="IPR026082">
    <property type="entry name" value="ABCA"/>
</dbReference>
<feature type="transmembrane region" description="Helical" evidence="10">
    <location>
        <begin position="514"/>
        <end position="536"/>
    </location>
</feature>
<dbReference type="Gene3D" id="3.40.50.300">
    <property type="entry name" value="P-loop containing nucleotide triphosphate hydrolases"/>
    <property type="match status" value="2"/>
</dbReference>
<feature type="domain" description="ABC transporter" evidence="11">
    <location>
        <begin position="733"/>
        <end position="967"/>
    </location>
</feature>
<evidence type="ECO:0000256" key="1">
    <source>
        <dbReference type="ARBA" id="ARBA00004141"/>
    </source>
</evidence>
<keyword evidence="4 10" id="KW-0812">Transmembrane</keyword>
<dbReference type="InterPro" id="IPR013525">
    <property type="entry name" value="ABC2_TM"/>
</dbReference>
<dbReference type="PANTHER" id="PTHR19229:SF36">
    <property type="entry name" value="ATP-BINDING CASSETTE SUB-FAMILY A MEMBER 2"/>
    <property type="match status" value="1"/>
</dbReference>
<dbReference type="Proteomes" id="UP000441208">
    <property type="component" value="Unassembled WGS sequence"/>
</dbReference>
<evidence type="ECO:0000313" key="28">
    <source>
        <dbReference type="Proteomes" id="UP000476176"/>
    </source>
</evidence>
<evidence type="ECO:0000313" key="23">
    <source>
        <dbReference type="Proteomes" id="UP000437068"/>
    </source>
</evidence>
<dbReference type="FunFam" id="3.40.50.300:FF:000298">
    <property type="entry name" value="ATP-binding cassette sub-family A member 12"/>
    <property type="match status" value="1"/>
</dbReference>
<dbReference type="EMBL" id="QXFX01001253">
    <property type="protein sequence ID" value="KAE9093688.1"/>
    <property type="molecule type" value="Genomic_DNA"/>
</dbReference>
<keyword evidence="5" id="KW-0677">Repeat</keyword>
<evidence type="ECO:0000313" key="22">
    <source>
        <dbReference type="Proteomes" id="UP000433483"/>
    </source>
</evidence>
<sequence length="2079" mass="227829">MKTESERRSWPVLRALVAKNWTVKRRHPFATWSEVLNPLLCILLFVVLKKFETDLNVPAGWATSDANASAPEYGSTWNLYATTDLNAALNEGLSSAGIVVPEENKSGSGSNSSSNGTMSASALLGVLSSSLKIPRFYFTETTMAGLLLSLSLQALMEGDKLDELGEDALVDCALKFLLFGYTGAERTIYHVPNACQGKVVPYKIAITPDTPYTREYFAAALKTWYPRVALAPVVKGISLLTIPSFADSHVFFDNETALEQYVSSKEYGADVQHPKIYAAIAFEEFPQDTATFGTWGGNSIAYSLRFNSTGSLAAVPKTKKPRPNTITKFAPSGDYMAYATRGFMTLQTAVARFLNCMPAWDAQSEATDGTCQVPLAVMPADADNDRRLLKQLENDMIIGTAFTLLNSVKGMITSLVSVSLPNVSVDTIPPLGREALLVSLRMAPQPFHGAAVYGTPTQAFRYAPFFDKVALVFPIGFVLSYLYLVSRVIVSFLMEKETKSRELMRILGARDSELFGGWVLAYLPILLFGAFLQTFGAHGMLFPNSDTSLLFVFFFTFATSSFSYGFMISSLFSRARAGSLAGMGLFFMMFFISYSFSDDTSQASRTFAGILPPISLSQGISVIAKLESFGVGVTGDNANDEVNNFRFVNAVGMQILDTVVYVLLGKYFEKVTPQEFGVAEKWYFFLTKAYWCPQASQLVSAEAQENEVVDKDNDTVEPIRQDLKQQERSGRAVVIAGLRKEFSVPGGKKVAVQGLNLKLYEGQITCLLGHNGAGKSTVMSMLTGMTPPSAGNAWIRGHSVVKDMRKIRQSLGYCPQHSVLYPDLTVKEHLTFYGRLKGFTNASSLAVEVIKKINEVGLADKINVRSHALSGGMQRKLSLAIAFLGNSTVVFLDEPTAGMDPYSRRSTWELIQRNRAGRVVILTTHFMDEADILGDRIAIMAEGRLQCVGSSLFLKKRFGVGYRLSFVRQSDPNDTLQFQSAISLVQQHVPQAIVASDIGTELTFQLPFEASPGFPALFRDLESRQNQLGILSFAISVTTLEEIFLKVAESGISDMLPGVPCEAEATTSLVSDKLPNVEPWETAVTLGSPRIMKVAAESGGSVSRPPPLDVIQTFTRQMNALLRKRMQCGKRDFNMLFFSTCLPIAAIFVGLSALKFSSVLVDDPKLELSSSVQYSLAEQTPVPFDCSGGSTEWCSELMQPDYFSDGVGHELETETTVYDGSEMPTVFGVSYDSPSIEPNDTSGYSLRFAELVFEKGYGFTSDADVSAQPTQLAVEGQFGGFLLYASETTNTLSYNVLANGSSTHAAPTYKHMIDSAINRFLLSKAGKSSPNVTVRVSSHPLPLSFKTQSIFSSYLSFPAVIFIVIAFTFIPASMMPYIVKEKHLEQNAKYQQLLSGMSFLAYWLANFVFDVALYLVPMTATILLLRSYGVTSSLSGAESCDSCTQDVPAATVTLFVLFGTAIAPSTYLLSHVMEKPSECLLYTVMINFFLGLLLLLLSFTMNSLDSTRAANAVLVYIWRCSPLFSLGNGLLNILLADLLATYGLTSQTRSAFDADIAGTDIWYLLIECPVFILLTVGIDVVRAGTVRWRIARFLDKLNSARRVYTRVPCNNAKLHIQKSLGAKVIDTDEIDEDVVAEAQRVHESYHAFDASSEVVQVFELEKVYPNGKRAVKKLSFGLQQGECFGFLGVNGAGKTTTMKVLTGDLLPTSGTATLNGFDIRKERGQARESIGYCPQFDALIDLLTVREHLELFGRFKGFHRERLQIEVDRLMNKLKIQAFANKLAGSLSGGNKRKLSLAIAMIGEPSVLVLDEPSTGVDPFSRRLLWDVILEASVQSRRSTVMLTTHSMEECEALCSKAGIMVDGGLRCFGSIPHLKTRFGDGFLLECKLEAPPSHAISDLTHLVCDHLQIAGAEETGAQITATQLAGACAVLGNAKRTDVATPALYTQVGQGNGSIDVASFANWWLLEDCVQRLDEFLRAQFSVVTLLERQADFCRYKVSGISQSSTEKNDSDTRVSDATPQVATALSRMFELVEDARSRLGIKEYSLSQTSLEQIFNSFARRRGGVDLRKSDSTQVSE</sequence>